<name>A0A078AHB3_STYLE</name>
<dbReference type="GO" id="GO:0005634">
    <property type="term" value="C:nucleus"/>
    <property type="evidence" value="ECO:0007669"/>
    <property type="project" value="UniProtKB-SubCell"/>
</dbReference>
<dbReference type="Pfam" id="PF13934">
    <property type="entry name" value="ELYS"/>
    <property type="match status" value="1"/>
</dbReference>
<feature type="region of interest" description="Disordered" evidence="3">
    <location>
        <begin position="1333"/>
        <end position="1360"/>
    </location>
</feature>
<evidence type="ECO:0000313" key="6">
    <source>
        <dbReference type="Proteomes" id="UP000039865"/>
    </source>
</evidence>
<organism evidence="5 6">
    <name type="scientific">Stylonychia lemnae</name>
    <name type="common">Ciliate</name>
    <dbReference type="NCBI Taxonomy" id="5949"/>
    <lineage>
        <taxon>Eukaryota</taxon>
        <taxon>Sar</taxon>
        <taxon>Alveolata</taxon>
        <taxon>Ciliophora</taxon>
        <taxon>Intramacronucleata</taxon>
        <taxon>Spirotrichea</taxon>
        <taxon>Stichotrichia</taxon>
        <taxon>Sporadotrichida</taxon>
        <taxon>Oxytrichidae</taxon>
        <taxon>Stylonychinae</taxon>
        <taxon>Stylonychia</taxon>
    </lineage>
</organism>
<dbReference type="InterPro" id="IPR025151">
    <property type="entry name" value="ELYS_dom"/>
</dbReference>
<feature type="compositionally biased region" description="Low complexity" evidence="3">
    <location>
        <begin position="1080"/>
        <end position="1093"/>
    </location>
</feature>
<evidence type="ECO:0000313" key="5">
    <source>
        <dbReference type="EMBL" id="CDW81644.1"/>
    </source>
</evidence>
<evidence type="ECO:0000256" key="1">
    <source>
        <dbReference type="ARBA" id="ARBA00004123"/>
    </source>
</evidence>
<gene>
    <name evidence="5" type="primary">Contig2274.g2444</name>
    <name evidence="5" type="ORF">STYLEM_10667</name>
</gene>
<dbReference type="InParanoid" id="A0A078AHB3"/>
<feature type="region of interest" description="Disordered" evidence="3">
    <location>
        <begin position="1159"/>
        <end position="1204"/>
    </location>
</feature>
<dbReference type="EMBL" id="CCKQ01010139">
    <property type="protein sequence ID" value="CDW81644.1"/>
    <property type="molecule type" value="Genomic_DNA"/>
</dbReference>
<evidence type="ECO:0000256" key="2">
    <source>
        <dbReference type="ARBA" id="ARBA00023242"/>
    </source>
</evidence>
<reference evidence="5 6" key="1">
    <citation type="submission" date="2014-06" db="EMBL/GenBank/DDBJ databases">
        <authorList>
            <person name="Swart Estienne"/>
        </authorList>
    </citation>
    <scope>NUCLEOTIDE SEQUENCE [LARGE SCALE GENOMIC DNA]</scope>
    <source>
        <strain evidence="5 6">130c</strain>
    </source>
</reference>
<feature type="compositionally biased region" description="Polar residues" evidence="3">
    <location>
        <begin position="1195"/>
        <end position="1204"/>
    </location>
</feature>
<evidence type="ECO:0000259" key="4">
    <source>
        <dbReference type="Pfam" id="PF13934"/>
    </source>
</evidence>
<proteinExistence type="predicted"/>
<feature type="region of interest" description="Disordered" evidence="3">
    <location>
        <begin position="1070"/>
        <end position="1104"/>
    </location>
</feature>
<evidence type="ECO:0000256" key="3">
    <source>
        <dbReference type="SAM" id="MobiDB-lite"/>
    </source>
</evidence>
<feature type="domain" description="ELYS-like" evidence="4">
    <location>
        <begin position="609"/>
        <end position="836"/>
    </location>
</feature>
<keyword evidence="6" id="KW-1185">Reference proteome</keyword>
<keyword evidence="2" id="KW-0539">Nucleus</keyword>
<comment type="subcellular location">
    <subcellularLocation>
        <location evidence="1">Nucleus</location>
    </subcellularLocation>
</comment>
<feature type="compositionally biased region" description="Low complexity" evidence="3">
    <location>
        <begin position="1175"/>
        <end position="1192"/>
    </location>
</feature>
<protein>
    <recommendedName>
        <fullName evidence="4">ELYS-like domain-containing protein</fullName>
    </recommendedName>
</protein>
<sequence length="1383" mass="160650">MEQVKYKDKDLSYSSIKGDYLITGYTSAKKSMLELKRIKHKNSSLTTASNNFNSGINGPVQDYIACELPEGTAITKVQIVKTGTIDNPTDIVIILRRNSWIIDIKELKECENQFLHINSLHIMQWDENRQPMIIEDFKIIEGRIFLNFAHLHIYLFDVADLLNQTQEEFDTSRCNRLERFYIKNEQNIYKIQSIDLIMFQQTPLYVITKESQDPSAQHQLEIYKADYIQQVQELNIIPFFSSQLEQSQEYQQLLALDQINNRERMNFISAQDIMTRGQTRKILDTLSTDLGFFILAKEGRSLIMYMIERYSGDLNVTQVNNAQLLKDRKIVDDIMGARIMPDSIDQIYDGVQADIIVLSSNGQLISQLRVSQKRTTLIQECANLNRDKLLKIPRAISQQKDLDFLGPNAHLFEKSDPRVKMQVKVQTSMDLVNRFLNLSQYKKLAEFVLMKTSDREQEFVFDEIGSLEEIMQSRIDSQRVDDTAEILSHVKYYQATYQPNQKISIQFKKLVEQDIGVQILKLEGYQTVYNAMRKREIQQQQVNSINNKVYEENSKIYLQQLNRYIIEKIDKQSNFFKLLLFMVQSEYLPSIFQLELDSPQIIQNLQKRLFFEDNCISELIKDAAPDLLQFYPFTQVEQYISLFDQSVLPVKPLAIIYYHLLELVDINRDSDYAIPTFLPYFRQTLQRLLPQKVQNEVEALWNLDHLDLSHLFLNHNQLCADAIAKLLRGRTFADLDYLVLKKLISSNIHQYTQAMAFINQGGCQSPSQLRDPEVLKLIVGLFIQQSKHSLAIDFLKNNEDKLREQPFRQSMYQIIESLIKTNQLENGLYKQSLSEKQKRIALEQVVGALSNELKFGNEESSSFYDKQTHMTDDLKNLLQVNYLSAIGQEKVHAVYMKTEQPGSQTEFQIQQKISQYNGNMRISKSGMGTNQNGRALRPPFIPSGGANLHLGRLHELKCKFMADPFFKGPAGEFDPSFNRSPADMASAVDSNDIMDVDENQKLQENDQSSTNINRGAQKVKLGLGMLDKNQPFIYVEDKSKRDLMRQLPIQIPAYNPQVQFNYQAQRDSISPEKSMIHQINRSSHSRSSPNNFRQSPDGRNRSIDENIVIPNEPDLMHHHSGNNEDLLRDNADYELLQHYDELDENQRIRGLHTMQQNSANHEGTQYRQSAGSHGMQNQQQMMYEHQQQQQEYQQRDNNSANVKQGPNNLSTIQESLGESYISGPDAELQRMMRSPLISQQHASHRNSIDNRKVSELHRFNIDDAYMGRSQSLQRSEYEDENNLLIQEMSENQEDFADFDENEIDLISANETPEQRNQRINNIRQRRYAEEEARRQRGYQMQGQSHILTRSETKKLNLQPEDFVELTPGETAQKQTFQSASRQQ</sequence>
<feature type="compositionally biased region" description="Polar residues" evidence="3">
    <location>
        <begin position="1159"/>
        <end position="1171"/>
    </location>
</feature>
<dbReference type="Proteomes" id="UP000039865">
    <property type="component" value="Unassembled WGS sequence"/>
</dbReference>
<accession>A0A078AHB3</accession>